<dbReference type="Proteomes" id="UP000828941">
    <property type="component" value="Chromosome 7"/>
</dbReference>
<gene>
    <name evidence="1" type="ORF">L6164_016913</name>
</gene>
<accession>A0ACB9N862</accession>
<evidence type="ECO:0000313" key="2">
    <source>
        <dbReference type="Proteomes" id="UP000828941"/>
    </source>
</evidence>
<reference evidence="1 2" key="1">
    <citation type="journal article" date="2022" name="DNA Res.">
        <title>Chromosomal-level genome assembly of the orchid tree Bauhinia variegata (Leguminosae; Cercidoideae) supports the allotetraploid origin hypothesis of Bauhinia.</title>
        <authorList>
            <person name="Zhong Y."/>
            <person name="Chen Y."/>
            <person name="Zheng D."/>
            <person name="Pang J."/>
            <person name="Liu Y."/>
            <person name="Luo S."/>
            <person name="Meng S."/>
            <person name="Qian L."/>
            <person name="Wei D."/>
            <person name="Dai S."/>
            <person name="Zhou R."/>
        </authorList>
    </citation>
    <scope>NUCLEOTIDE SEQUENCE [LARGE SCALE GENOMIC DNA]</scope>
    <source>
        <strain evidence="1">BV-YZ2020</strain>
    </source>
</reference>
<comment type="caution">
    <text evidence="1">The sequence shown here is derived from an EMBL/GenBank/DDBJ whole genome shotgun (WGS) entry which is preliminary data.</text>
</comment>
<proteinExistence type="predicted"/>
<name>A0ACB9N862_BAUVA</name>
<sequence length="393" mass="43058">MAFLENMREAQRASGSAAVLAIGTANPPNCFNQADFPDWYFQVTNSGHMTQLKEKFKRICEKSMIEKRYLSLNTEAMKERPNICAYMEPSLDARVDVMNVEIPKLGEKAASIAIKEWGQPKSEITHVIFCTTSYLDIPGADYRLVKLLGLNPSVKRFMLCYHGCFAGAAALRLAKDLAENNAGARVLVVCSEVIIIGFRGPNEENLDSLVGHAIFGEGASAVIVGANPKIPIERPLFFLASASQTILPNSDGAIAEIVREFGMDIFLKKSVEKSIADNIEENLKQAFEPIGIRDWNSIFWITHPGGIAILRGIEAKLGLNDEKLGATKHVLREYGNMASASVGFVMDEMRKRSLQEGKSTTGGGLKWGVLFGFGPGITMETIVLHSTPINTEN</sequence>
<organism evidence="1 2">
    <name type="scientific">Bauhinia variegata</name>
    <name type="common">Purple orchid tree</name>
    <name type="synonym">Phanera variegata</name>
    <dbReference type="NCBI Taxonomy" id="167791"/>
    <lineage>
        <taxon>Eukaryota</taxon>
        <taxon>Viridiplantae</taxon>
        <taxon>Streptophyta</taxon>
        <taxon>Embryophyta</taxon>
        <taxon>Tracheophyta</taxon>
        <taxon>Spermatophyta</taxon>
        <taxon>Magnoliopsida</taxon>
        <taxon>eudicotyledons</taxon>
        <taxon>Gunneridae</taxon>
        <taxon>Pentapetalae</taxon>
        <taxon>rosids</taxon>
        <taxon>fabids</taxon>
        <taxon>Fabales</taxon>
        <taxon>Fabaceae</taxon>
        <taxon>Cercidoideae</taxon>
        <taxon>Cercideae</taxon>
        <taxon>Bauhiniinae</taxon>
        <taxon>Bauhinia</taxon>
    </lineage>
</organism>
<evidence type="ECO:0000313" key="1">
    <source>
        <dbReference type="EMBL" id="KAI4331969.1"/>
    </source>
</evidence>
<dbReference type="EMBL" id="CM039432">
    <property type="protein sequence ID" value="KAI4331969.1"/>
    <property type="molecule type" value="Genomic_DNA"/>
</dbReference>
<keyword evidence="2" id="KW-1185">Reference proteome</keyword>
<protein>
    <submittedName>
        <fullName evidence="1">Uncharacterized protein</fullName>
    </submittedName>
</protein>